<dbReference type="InterPro" id="IPR054564">
    <property type="entry name" value="Gp18_domIII_N"/>
</dbReference>
<evidence type="ECO:0000313" key="6">
    <source>
        <dbReference type="EMBL" id="SDN15224.1"/>
    </source>
</evidence>
<protein>
    <submittedName>
        <fullName evidence="6">Phage tail sheath protein</fullName>
    </submittedName>
</protein>
<dbReference type="Pfam" id="PF17482">
    <property type="entry name" value="Phage_sheath_1C"/>
    <property type="match status" value="1"/>
</dbReference>
<dbReference type="RefSeq" id="WP_162840334.1">
    <property type="nucleotide sequence ID" value="NZ_FNID01000012.1"/>
</dbReference>
<evidence type="ECO:0000259" key="3">
    <source>
        <dbReference type="Pfam" id="PF17481"/>
    </source>
</evidence>
<organism evidence="6 7">
    <name type="scientific">Acetanaerobacterium elongatum</name>
    <dbReference type="NCBI Taxonomy" id="258515"/>
    <lineage>
        <taxon>Bacteria</taxon>
        <taxon>Bacillati</taxon>
        <taxon>Bacillota</taxon>
        <taxon>Clostridia</taxon>
        <taxon>Eubacteriales</taxon>
        <taxon>Oscillospiraceae</taxon>
        <taxon>Acetanaerobacterium</taxon>
    </lineage>
</organism>
<accession>A0A1G9Z1Q3</accession>
<dbReference type="Proteomes" id="UP000199182">
    <property type="component" value="Unassembled WGS sequence"/>
</dbReference>
<dbReference type="Gene3D" id="3.30.360.90">
    <property type="match status" value="1"/>
</dbReference>
<evidence type="ECO:0000259" key="5">
    <source>
        <dbReference type="Pfam" id="PF22671"/>
    </source>
</evidence>
<proteinExistence type="inferred from homology"/>
<keyword evidence="7" id="KW-1185">Reference proteome</keyword>
<reference evidence="6 7" key="1">
    <citation type="submission" date="2016-10" db="EMBL/GenBank/DDBJ databases">
        <authorList>
            <person name="de Groot N.N."/>
        </authorList>
    </citation>
    <scope>NUCLEOTIDE SEQUENCE [LARGE SCALE GENOMIC DNA]</scope>
    <source>
        <strain evidence="6 7">CGMCC 1.5012</strain>
    </source>
</reference>
<dbReference type="Pfam" id="PF22671">
    <property type="entry name" value="Gp18_domIII_N"/>
    <property type="match status" value="1"/>
</dbReference>
<evidence type="ECO:0000313" key="7">
    <source>
        <dbReference type="Proteomes" id="UP000199182"/>
    </source>
</evidence>
<evidence type="ECO:0000259" key="4">
    <source>
        <dbReference type="Pfam" id="PF17482"/>
    </source>
</evidence>
<evidence type="ECO:0000256" key="1">
    <source>
        <dbReference type="ARBA" id="ARBA00008005"/>
    </source>
</evidence>
<dbReference type="Gene3D" id="3.30.1490.360">
    <property type="match status" value="1"/>
</dbReference>
<feature type="domain" description="Tail sheath protein C-terminal" evidence="4">
    <location>
        <begin position="322"/>
        <end position="422"/>
    </location>
</feature>
<dbReference type="Gene3D" id="2.60.40.4290">
    <property type="match status" value="1"/>
</dbReference>
<dbReference type="Pfam" id="PF17481">
    <property type="entry name" value="Phage_sheath_domII"/>
    <property type="match status" value="1"/>
</dbReference>
<dbReference type="InterPro" id="IPR035089">
    <property type="entry name" value="Phage_sheath_subtilisin"/>
</dbReference>
<dbReference type="Gene3D" id="3.30.1370.220">
    <property type="match status" value="1"/>
</dbReference>
<dbReference type="Gene3D" id="3.40.50.11790">
    <property type="match status" value="1"/>
</dbReference>
<dbReference type="Pfam" id="PF04984">
    <property type="entry name" value="Phage_sheath_1"/>
    <property type="match status" value="1"/>
</dbReference>
<feature type="domain" description="Phage tail sheath protein-like beta-sandwich" evidence="3">
    <location>
        <begin position="83"/>
        <end position="169"/>
    </location>
</feature>
<dbReference type="EMBL" id="FNID01000012">
    <property type="protein sequence ID" value="SDN15224.1"/>
    <property type="molecule type" value="Genomic_DNA"/>
</dbReference>
<sequence>MIQNQILPGVYINVVAGKRGEDVLGVRGIATIPLELDWGAQITELAQGENPFPKLGYLLSAAPLVLVKEILNYATKLIIYRINNGEKAQATLAEGITAKARYAGTRGNSLSVIVAKDGSVFVVKTFMDTLEVDTQIISKPQDFIASNYIELEGTGSLVNATVTLTGGTNGTVSSTAYDDYLTALELLKYNVITYTGSDNAVKSKIAAFVKRMRDEGVRVQAVMNGFAADYEGIINNTIGGISGGVALTAAQTCATRAGIEAMLGITASGTNMEIIGWTDVNPRLNRIQLESRTKNGESLFVIKDGKVKLLYDINSLTTFTEEKPKDFAKNLVIRTLDAYVMDLQALLDEQAIGKLRNNVNGRNQLKGMIVDMTKKRYLETESIEDFTADDVVVEIGTERDSVVAHSAIKVVDTMDKIYLTVVSR</sequence>
<name>A0A1G9Z1Q3_9FIRM</name>
<dbReference type="InterPro" id="IPR020287">
    <property type="entry name" value="Tail_sheath_C"/>
</dbReference>
<feature type="domain" description="Tail sheath protein subtilisin-like" evidence="2">
    <location>
        <begin position="170"/>
        <end position="315"/>
    </location>
</feature>
<comment type="similarity">
    <text evidence="1">Belongs to the myoviridae tail sheath protein family.</text>
</comment>
<dbReference type="InterPro" id="IPR035326">
    <property type="entry name" value="Beta_sandwich_Seath"/>
</dbReference>
<gene>
    <name evidence="6" type="ORF">SAMN05192585_11260</name>
</gene>
<dbReference type="AlphaFoldDB" id="A0A1G9Z1Q3"/>
<feature type="domain" description="Tail sheath protein Gp18-like" evidence="5">
    <location>
        <begin position="27"/>
        <end position="82"/>
    </location>
</feature>
<dbReference type="STRING" id="258515.SAMN05192585_11260"/>
<evidence type="ECO:0000259" key="2">
    <source>
        <dbReference type="Pfam" id="PF04984"/>
    </source>
</evidence>